<protein>
    <submittedName>
        <fullName evidence="2">Rubrerythrin-like domain-containing protein</fullName>
    </submittedName>
</protein>
<dbReference type="Proteomes" id="UP000830542">
    <property type="component" value="Chromosome"/>
</dbReference>
<proteinExistence type="predicted"/>
<dbReference type="Pfam" id="PF23455">
    <property type="entry name" value="DUF7129"/>
    <property type="match status" value="1"/>
</dbReference>
<dbReference type="KEGG" id="hdo:MUK72_05810"/>
<name>A0AAX3AQZ0_HALDO</name>
<keyword evidence="3" id="KW-1185">Reference proteome</keyword>
<sequence>MYDVVEESARESTYECLQCGKIVERTTHPGACSCGGSFQNRAMSLE</sequence>
<dbReference type="RefSeq" id="WP_004055875.1">
    <property type="nucleotide sequence ID" value="NZ_BAAADN010000041.1"/>
</dbReference>
<gene>
    <name evidence="2" type="ORF">MUK72_05810</name>
</gene>
<dbReference type="EMBL" id="CP095005">
    <property type="protein sequence ID" value="UOO96221.1"/>
    <property type="molecule type" value="Genomic_DNA"/>
</dbReference>
<evidence type="ECO:0000259" key="1">
    <source>
        <dbReference type="Pfam" id="PF23455"/>
    </source>
</evidence>
<feature type="domain" description="DUF7129" evidence="1">
    <location>
        <begin position="9"/>
        <end position="45"/>
    </location>
</feature>
<dbReference type="NCBIfam" id="NF033497">
    <property type="entry name" value="rubre_like_arch"/>
    <property type="match status" value="1"/>
</dbReference>
<organism evidence="2 3">
    <name type="scientific">Halococcus dombrowskii</name>
    <dbReference type="NCBI Taxonomy" id="179637"/>
    <lineage>
        <taxon>Archaea</taxon>
        <taxon>Methanobacteriati</taxon>
        <taxon>Methanobacteriota</taxon>
        <taxon>Stenosarchaea group</taxon>
        <taxon>Halobacteria</taxon>
        <taxon>Halobacteriales</taxon>
        <taxon>Halococcaceae</taxon>
        <taxon>Halococcus</taxon>
    </lineage>
</organism>
<reference evidence="2" key="1">
    <citation type="submission" date="2022-04" db="EMBL/GenBank/DDBJ databases">
        <title>Sequencing and genomic assembly of Halococcus dombrowskii.</title>
        <authorList>
            <person name="Lim S.W."/>
            <person name="MacLea K.S."/>
        </authorList>
    </citation>
    <scope>NUCLEOTIDE SEQUENCE</scope>
    <source>
        <strain evidence="2">H4</strain>
    </source>
</reference>
<evidence type="ECO:0000313" key="2">
    <source>
        <dbReference type="EMBL" id="UOO96221.1"/>
    </source>
</evidence>
<dbReference type="GeneID" id="71761344"/>
<accession>A0AAX3AQZ0</accession>
<dbReference type="AlphaFoldDB" id="A0AAX3AQZ0"/>
<dbReference type="InterPro" id="IPR055553">
    <property type="entry name" value="DUF7129"/>
</dbReference>
<evidence type="ECO:0000313" key="3">
    <source>
        <dbReference type="Proteomes" id="UP000830542"/>
    </source>
</evidence>